<organism evidence="1 2">
    <name type="scientific">Roseivivax halotolerans</name>
    <dbReference type="NCBI Taxonomy" id="93684"/>
    <lineage>
        <taxon>Bacteria</taxon>
        <taxon>Pseudomonadati</taxon>
        <taxon>Pseudomonadota</taxon>
        <taxon>Alphaproteobacteria</taxon>
        <taxon>Rhodobacterales</taxon>
        <taxon>Roseobacteraceae</taxon>
        <taxon>Roseivivax</taxon>
    </lineage>
</organism>
<dbReference type="AlphaFoldDB" id="A0A1I6AJ02"/>
<dbReference type="Proteomes" id="UP000243106">
    <property type="component" value="Unassembled WGS sequence"/>
</dbReference>
<evidence type="ECO:0000313" key="1">
    <source>
        <dbReference type="EMBL" id="SFQ68650.1"/>
    </source>
</evidence>
<gene>
    <name evidence="1" type="ORF">SAMN05421853_12130</name>
</gene>
<keyword evidence="2" id="KW-1185">Reference proteome</keyword>
<sequence length="255" mass="29010">MAVEVHSSGRSIKSYREEAKRLAKSDGIPLHVALDRMAQKFHEDGVPSWVEDKTTLKWSDLAKGVWKLGDDNILRRRDDNILRYPEGSAPSHETPIFVRHEIENPMLTDSQSVIEGLRTAVLSNKVTMRSRIIRWVECDGTLVERQVVGKSGECFDKPPHTWRYATKCDCCLRHEIDCDEGSALSIGPLLRKALMTGTKTDISCFSVATFDLGDRDPVPRRPSGTGWITPSPEAEKIMRRLYRRYDLRDELEQVS</sequence>
<accession>A0A1I6AJ02</accession>
<protein>
    <submittedName>
        <fullName evidence="1">Uncharacterized protein</fullName>
    </submittedName>
</protein>
<reference evidence="2" key="1">
    <citation type="submission" date="2016-10" db="EMBL/GenBank/DDBJ databases">
        <authorList>
            <person name="Varghese N."/>
            <person name="Submissions S."/>
        </authorList>
    </citation>
    <scope>NUCLEOTIDE SEQUENCE [LARGE SCALE GENOMIC DNA]</scope>
    <source>
        <strain evidence="2">JCM 10271</strain>
    </source>
</reference>
<proteinExistence type="predicted"/>
<evidence type="ECO:0000313" key="2">
    <source>
        <dbReference type="Proteomes" id="UP000243106"/>
    </source>
</evidence>
<name>A0A1I6AJ02_9RHOB</name>
<dbReference type="EMBL" id="FOXV01000021">
    <property type="protein sequence ID" value="SFQ68650.1"/>
    <property type="molecule type" value="Genomic_DNA"/>
</dbReference>
<dbReference type="RefSeq" id="WP_139218748.1">
    <property type="nucleotide sequence ID" value="NZ_FOXV01000021.1"/>
</dbReference>